<keyword evidence="2" id="KW-1185">Reference proteome</keyword>
<dbReference type="Proteomes" id="UP001279734">
    <property type="component" value="Unassembled WGS sequence"/>
</dbReference>
<evidence type="ECO:0000313" key="1">
    <source>
        <dbReference type="EMBL" id="GMH29460.1"/>
    </source>
</evidence>
<evidence type="ECO:0000313" key="2">
    <source>
        <dbReference type="Proteomes" id="UP001279734"/>
    </source>
</evidence>
<organism evidence="1 2">
    <name type="scientific">Nepenthes gracilis</name>
    <name type="common">Slender pitcher plant</name>
    <dbReference type="NCBI Taxonomy" id="150966"/>
    <lineage>
        <taxon>Eukaryota</taxon>
        <taxon>Viridiplantae</taxon>
        <taxon>Streptophyta</taxon>
        <taxon>Embryophyta</taxon>
        <taxon>Tracheophyta</taxon>
        <taxon>Spermatophyta</taxon>
        <taxon>Magnoliopsida</taxon>
        <taxon>eudicotyledons</taxon>
        <taxon>Gunneridae</taxon>
        <taxon>Pentapetalae</taxon>
        <taxon>Caryophyllales</taxon>
        <taxon>Nepenthaceae</taxon>
        <taxon>Nepenthes</taxon>
    </lineage>
</organism>
<reference evidence="1" key="1">
    <citation type="submission" date="2023-05" db="EMBL/GenBank/DDBJ databases">
        <title>Nepenthes gracilis genome sequencing.</title>
        <authorList>
            <person name="Fukushima K."/>
        </authorList>
    </citation>
    <scope>NUCLEOTIDE SEQUENCE</scope>
    <source>
        <strain evidence="1">SING2019-196</strain>
    </source>
</reference>
<dbReference type="AlphaFoldDB" id="A0AAD3Y6P3"/>
<name>A0AAD3Y6P3_NEPGR</name>
<comment type="caution">
    <text evidence="1">The sequence shown here is derived from an EMBL/GenBank/DDBJ whole genome shotgun (WGS) entry which is preliminary data.</text>
</comment>
<proteinExistence type="predicted"/>
<sequence>MVCTRILGHDASLENYATYFVCQRFKSAIWLVSLCWCTVDCLELNAGPLWYDGMVGANVDVFSWFCQRVQRTDGNVLLELWNAFSSLWCGAVGLKPMSDVFVSWPRAVGCWC</sequence>
<accession>A0AAD3Y6P3</accession>
<dbReference type="EMBL" id="BSYO01000036">
    <property type="protein sequence ID" value="GMH29460.1"/>
    <property type="molecule type" value="Genomic_DNA"/>
</dbReference>
<protein>
    <submittedName>
        <fullName evidence="1">Uncharacterized protein</fullName>
    </submittedName>
</protein>
<gene>
    <name evidence="1" type="ORF">Nepgr_031303</name>
</gene>